<dbReference type="GO" id="GO:0003700">
    <property type="term" value="F:DNA-binding transcription factor activity"/>
    <property type="evidence" value="ECO:0007669"/>
    <property type="project" value="InterPro"/>
</dbReference>
<evidence type="ECO:0000259" key="4">
    <source>
        <dbReference type="PROSITE" id="PS50949"/>
    </source>
</evidence>
<dbReference type="Pfam" id="PF00392">
    <property type="entry name" value="GntR"/>
    <property type="match status" value="1"/>
</dbReference>
<reference evidence="5 6" key="1">
    <citation type="submission" date="2019-09" db="EMBL/GenBank/DDBJ databases">
        <authorList>
            <person name="Cao W.R."/>
        </authorList>
    </citation>
    <scope>NUCLEOTIDE SEQUENCE [LARGE SCALE GENOMIC DNA]</scope>
    <source>
        <strain evidence="5 6">B1N29</strain>
    </source>
</reference>
<comment type="caution">
    <text evidence="5">The sequence shown here is derived from an EMBL/GenBank/DDBJ whole genome shotgun (WGS) entry which is preliminary data.</text>
</comment>
<dbReference type="SMART" id="SM00345">
    <property type="entry name" value="HTH_GNTR"/>
    <property type="match status" value="1"/>
</dbReference>
<evidence type="ECO:0000313" key="5">
    <source>
        <dbReference type="EMBL" id="KAB1066563.1"/>
    </source>
</evidence>
<evidence type="ECO:0000256" key="3">
    <source>
        <dbReference type="ARBA" id="ARBA00023163"/>
    </source>
</evidence>
<dbReference type="InterPro" id="IPR008920">
    <property type="entry name" value="TF_FadR/GntR_C"/>
</dbReference>
<keyword evidence="6" id="KW-1185">Reference proteome</keyword>
<dbReference type="Pfam" id="PF07729">
    <property type="entry name" value="FCD"/>
    <property type="match status" value="1"/>
</dbReference>
<dbReference type="RefSeq" id="WP_150940884.1">
    <property type="nucleotide sequence ID" value="NZ_WAAT01000052.1"/>
</dbReference>
<dbReference type="Gene3D" id="1.10.10.10">
    <property type="entry name" value="Winged helix-like DNA-binding domain superfamily/Winged helix DNA-binding domain"/>
    <property type="match status" value="1"/>
</dbReference>
<dbReference type="AlphaFoldDB" id="A0A6N6MBQ7"/>
<keyword evidence="2" id="KW-0238">DNA-binding</keyword>
<protein>
    <submittedName>
        <fullName evidence="5">FadR family transcriptional regulator</fullName>
    </submittedName>
</protein>
<dbReference type="InterPro" id="IPR011711">
    <property type="entry name" value="GntR_C"/>
</dbReference>
<dbReference type="EMBL" id="WAAT01000052">
    <property type="protein sequence ID" value="KAB1066563.1"/>
    <property type="molecule type" value="Genomic_DNA"/>
</dbReference>
<keyword evidence="1" id="KW-0805">Transcription regulation</keyword>
<dbReference type="Gene3D" id="1.20.120.530">
    <property type="entry name" value="GntR ligand-binding domain-like"/>
    <property type="match status" value="1"/>
</dbReference>
<dbReference type="PANTHER" id="PTHR43537:SF5">
    <property type="entry name" value="UXU OPERON TRANSCRIPTIONAL REGULATOR"/>
    <property type="match status" value="1"/>
</dbReference>
<dbReference type="Proteomes" id="UP000441333">
    <property type="component" value="Unassembled WGS sequence"/>
</dbReference>
<accession>A0A6N6MBQ7</accession>
<gene>
    <name evidence="5" type="ORF">F6U93_14185</name>
</gene>
<dbReference type="InterPro" id="IPR036390">
    <property type="entry name" value="WH_DNA-bd_sf"/>
</dbReference>
<evidence type="ECO:0000256" key="2">
    <source>
        <dbReference type="ARBA" id="ARBA00023125"/>
    </source>
</evidence>
<dbReference type="PROSITE" id="PS50949">
    <property type="entry name" value="HTH_GNTR"/>
    <property type="match status" value="1"/>
</dbReference>
<dbReference type="SUPFAM" id="SSF48008">
    <property type="entry name" value="GntR ligand-binding domain-like"/>
    <property type="match status" value="1"/>
</dbReference>
<evidence type="ECO:0000256" key="1">
    <source>
        <dbReference type="ARBA" id="ARBA00023015"/>
    </source>
</evidence>
<name>A0A6N6MBQ7_9FLAO</name>
<dbReference type="CDD" id="cd07377">
    <property type="entry name" value="WHTH_GntR"/>
    <property type="match status" value="1"/>
</dbReference>
<dbReference type="InterPro" id="IPR000524">
    <property type="entry name" value="Tscrpt_reg_HTH_GntR"/>
</dbReference>
<feature type="domain" description="HTH gntR-type" evidence="4">
    <location>
        <begin position="10"/>
        <end position="78"/>
    </location>
</feature>
<sequence length="235" mass="27077">MKPVRIKDNIEVHNLVISKIRDYIELRNLAPGDKLPSLRSLCDTLQVSRRNVDEAIQKLEQYGLIKSVPQAGIFINTGRVLFMAIINGILSLGEDDFLSVVESRLMLENKAVFLAATRRTDEDLVEMEDILDRYKSKILSKEDALQEDLLFHLAIAKASKNTTIYAMMLQIMPKIIGIFEKTRVRDEEGFNYEVNKHDNIFNAIKNKDAEQAIKAMEFHFELLIEFCNDFKQRVV</sequence>
<proteinExistence type="predicted"/>
<organism evidence="5 6">
    <name type="scientific">Pseudotamlana haliotis</name>
    <dbReference type="NCBI Taxonomy" id="2614804"/>
    <lineage>
        <taxon>Bacteria</taxon>
        <taxon>Pseudomonadati</taxon>
        <taxon>Bacteroidota</taxon>
        <taxon>Flavobacteriia</taxon>
        <taxon>Flavobacteriales</taxon>
        <taxon>Flavobacteriaceae</taxon>
        <taxon>Pseudotamlana</taxon>
    </lineage>
</organism>
<dbReference type="SUPFAM" id="SSF46785">
    <property type="entry name" value="Winged helix' DNA-binding domain"/>
    <property type="match status" value="1"/>
</dbReference>
<dbReference type="SMART" id="SM00895">
    <property type="entry name" value="FCD"/>
    <property type="match status" value="1"/>
</dbReference>
<dbReference type="GO" id="GO:0003677">
    <property type="term" value="F:DNA binding"/>
    <property type="evidence" value="ECO:0007669"/>
    <property type="project" value="UniProtKB-KW"/>
</dbReference>
<evidence type="ECO:0000313" key="6">
    <source>
        <dbReference type="Proteomes" id="UP000441333"/>
    </source>
</evidence>
<dbReference type="PANTHER" id="PTHR43537">
    <property type="entry name" value="TRANSCRIPTIONAL REGULATOR, GNTR FAMILY"/>
    <property type="match status" value="1"/>
</dbReference>
<dbReference type="InterPro" id="IPR036388">
    <property type="entry name" value="WH-like_DNA-bd_sf"/>
</dbReference>
<dbReference type="PRINTS" id="PR00035">
    <property type="entry name" value="HTHGNTR"/>
</dbReference>
<keyword evidence="3" id="KW-0804">Transcription</keyword>